<dbReference type="Proteomes" id="UP000324222">
    <property type="component" value="Unassembled WGS sequence"/>
</dbReference>
<dbReference type="AlphaFoldDB" id="A0A5B7E5J0"/>
<accession>A0A5B7E5J0</accession>
<dbReference type="EMBL" id="VSRR010001948">
    <property type="protein sequence ID" value="MPC28669.1"/>
    <property type="molecule type" value="Genomic_DNA"/>
</dbReference>
<gene>
    <name evidence="1" type="ORF">E2C01_021879</name>
</gene>
<protein>
    <submittedName>
        <fullName evidence="1">Uncharacterized protein</fullName>
    </submittedName>
</protein>
<keyword evidence="2" id="KW-1185">Reference proteome</keyword>
<evidence type="ECO:0000313" key="2">
    <source>
        <dbReference type="Proteomes" id="UP000324222"/>
    </source>
</evidence>
<proteinExistence type="predicted"/>
<evidence type="ECO:0000313" key="1">
    <source>
        <dbReference type="EMBL" id="MPC28669.1"/>
    </source>
</evidence>
<reference evidence="1 2" key="1">
    <citation type="submission" date="2019-05" db="EMBL/GenBank/DDBJ databases">
        <title>Another draft genome of Portunus trituberculatus and its Hox gene families provides insights of decapod evolution.</title>
        <authorList>
            <person name="Jeong J.-H."/>
            <person name="Song I."/>
            <person name="Kim S."/>
            <person name="Choi T."/>
            <person name="Kim D."/>
            <person name="Ryu S."/>
            <person name="Kim W."/>
        </authorList>
    </citation>
    <scope>NUCLEOTIDE SEQUENCE [LARGE SCALE GENOMIC DNA]</scope>
    <source>
        <tissue evidence="1">Muscle</tissue>
    </source>
</reference>
<organism evidence="1 2">
    <name type="scientific">Portunus trituberculatus</name>
    <name type="common">Swimming crab</name>
    <name type="synonym">Neptunus trituberculatus</name>
    <dbReference type="NCBI Taxonomy" id="210409"/>
    <lineage>
        <taxon>Eukaryota</taxon>
        <taxon>Metazoa</taxon>
        <taxon>Ecdysozoa</taxon>
        <taxon>Arthropoda</taxon>
        <taxon>Crustacea</taxon>
        <taxon>Multicrustacea</taxon>
        <taxon>Malacostraca</taxon>
        <taxon>Eumalacostraca</taxon>
        <taxon>Eucarida</taxon>
        <taxon>Decapoda</taxon>
        <taxon>Pleocyemata</taxon>
        <taxon>Brachyura</taxon>
        <taxon>Eubrachyura</taxon>
        <taxon>Portunoidea</taxon>
        <taxon>Portunidae</taxon>
        <taxon>Portuninae</taxon>
        <taxon>Portunus</taxon>
    </lineage>
</organism>
<sequence>MSGGLLPTQNMSVGVSHKAPMPGDQTHIPCVPLGSHAWQPSSSSQWFGPCGPGCLPLIQKAFVETGQPAPVPGGSGVSQGLSAPIPVGHPFSAARTCEDDEEEVSPSQGVSVFLHLIGQVKAYLHLPSPEAPSSSQLMGIERAQGSAFPCQSSLTLKLSVRKPNVGP</sequence>
<comment type="caution">
    <text evidence="1">The sequence shown here is derived from an EMBL/GenBank/DDBJ whole genome shotgun (WGS) entry which is preliminary data.</text>
</comment>
<name>A0A5B7E5J0_PORTR</name>